<feature type="domain" description="Solute-binding protein family 5" evidence="5">
    <location>
        <begin position="70"/>
        <end position="432"/>
    </location>
</feature>
<comment type="similarity">
    <text evidence="2">Belongs to the bacterial solute-binding protein 5 family.</text>
</comment>
<dbReference type="GO" id="GO:0042597">
    <property type="term" value="C:periplasmic space"/>
    <property type="evidence" value="ECO:0007669"/>
    <property type="project" value="UniProtKB-ARBA"/>
</dbReference>
<gene>
    <name evidence="6" type="ORF">MSSIT_2670</name>
</gene>
<evidence type="ECO:0000313" key="6">
    <source>
        <dbReference type="EMBL" id="AKB29389.1"/>
    </source>
</evidence>
<keyword evidence="4" id="KW-0732">Signal</keyword>
<dbReference type="KEGG" id="msw:MSSIT_2670"/>
<dbReference type="PANTHER" id="PTHR30290">
    <property type="entry name" value="PERIPLASMIC BINDING COMPONENT OF ABC TRANSPORTER"/>
    <property type="match status" value="1"/>
</dbReference>
<proteinExistence type="inferred from homology"/>
<organism evidence="6 7">
    <name type="scientific">Methanosarcina siciliae T4/M</name>
    <dbReference type="NCBI Taxonomy" id="1434120"/>
    <lineage>
        <taxon>Archaea</taxon>
        <taxon>Methanobacteriati</taxon>
        <taxon>Methanobacteriota</taxon>
        <taxon>Stenosarchaea group</taxon>
        <taxon>Methanomicrobia</taxon>
        <taxon>Methanosarcinales</taxon>
        <taxon>Methanosarcinaceae</taxon>
        <taxon>Methanosarcina</taxon>
    </lineage>
</organism>
<dbReference type="PANTHER" id="PTHR30290:SF10">
    <property type="entry name" value="PERIPLASMIC OLIGOPEPTIDE-BINDING PROTEIN-RELATED"/>
    <property type="match status" value="1"/>
</dbReference>
<dbReference type="InterPro" id="IPR000914">
    <property type="entry name" value="SBP_5_dom"/>
</dbReference>
<dbReference type="InterPro" id="IPR039424">
    <property type="entry name" value="SBP_5"/>
</dbReference>
<comment type="subcellular location">
    <subcellularLocation>
        <location evidence="1">Cell envelope</location>
    </subcellularLocation>
</comment>
<dbReference type="InterPro" id="IPR030678">
    <property type="entry name" value="Peptide/Ni-bd"/>
</dbReference>
<dbReference type="GO" id="GO:0015833">
    <property type="term" value="P:peptide transport"/>
    <property type="evidence" value="ECO:0007669"/>
    <property type="project" value="TreeGrafter"/>
</dbReference>
<evidence type="ECO:0000256" key="4">
    <source>
        <dbReference type="ARBA" id="ARBA00022729"/>
    </source>
</evidence>
<keyword evidence="7" id="KW-1185">Reference proteome</keyword>
<keyword evidence="3" id="KW-0813">Transport</keyword>
<evidence type="ECO:0000259" key="5">
    <source>
        <dbReference type="Pfam" id="PF00496"/>
    </source>
</evidence>
<evidence type="ECO:0000256" key="3">
    <source>
        <dbReference type="ARBA" id="ARBA00022448"/>
    </source>
</evidence>
<dbReference type="Gene3D" id="3.40.190.10">
    <property type="entry name" value="Periplasmic binding protein-like II"/>
    <property type="match status" value="1"/>
</dbReference>
<dbReference type="SUPFAM" id="SSF53850">
    <property type="entry name" value="Periplasmic binding protein-like II"/>
    <property type="match status" value="1"/>
</dbReference>
<dbReference type="RefSeq" id="WP_048173185.1">
    <property type="nucleotide sequence ID" value="NZ_CP009506.1"/>
</dbReference>
<dbReference type="FunFam" id="3.10.105.10:FF:000006">
    <property type="entry name" value="Peptide ABC transporter substrate-binding protein"/>
    <property type="match status" value="1"/>
</dbReference>
<dbReference type="OrthoDB" id="194307at2157"/>
<name>A0A0E3P6G9_9EURY</name>
<accession>A0A0E3P6G9</accession>
<dbReference type="PIRSF" id="PIRSF002741">
    <property type="entry name" value="MppA"/>
    <property type="match status" value="1"/>
</dbReference>
<dbReference type="Pfam" id="PF00496">
    <property type="entry name" value="SBP_bac_5"/>
    <property type="match status" value="1"/>
</dbReference>
<dbReference type="Gene3D" id="3.90.76.10">
    <property type="entry name" value="Dipeptide-binding Protein, Domain 1"/>
    <property type="match status" value="1"/>
</dbReference>
<dbReference type="GeneID" id="24861561"/>
<dbReference type="PROSITE" id="PS51257">
    <property type="entry name" value="PROKAR_LIPOPROTEIN"/>
    <property type="match status" value="1"/>
</dbReference>
<dbReference type="PATRIC" id="fig|1434120.4.peg.3499"/>
<evidence type="ECO:0000256" key="1">
    <source>
        <dbReference type="ARBA" id="ARBA00004196"/>
    </source>
</evidence>
<dbReference type="GO" id="GO:0043190">
    <property type="term" value="C:ATP-binding cassette (ABC) transporter complex"/>
    <property type="evidence" value="ECO:0007669"/>
    <property type="project" value="InterPro"/>
</dbReference>
<dbReference type="AlphaFoldDB" id="A0A0E3P6G9"/>
<dbReference type="CDD" id="cd08490">
    <property type="entry name" value="PBP2_NikA_DppA_OppA_like_3"/>
    <property type="match status" value="1"/>
</dbReference>
<dbReference type="Proteomes" id="UP000033111">
    <property type="component" value="Chromosome"/>
</dbReference>
<dbReference type="FunFam" id="3.40.190.10:FF:000598">
    <property type="entry name" value="Dipeptide-binding protein"/>
    <property type="match status" value="1"/>
</dbReference>
<dbReference type="EMBL" id="CP009506">
    <property type="protein sequence ID" value="AKB29389.1"/>
    <property type="molecule type" value="Genomic_DNA"/>
</dbReference>
<evidence type="ECO:0000256" key="2">
    <source>
        <dbReference type="ARBA" id="ARBA00005695"/>
    </source>
</evidence>
<dbReference type="HOGENOM" id="CLU_017028_7_5_2"/>
<protein>
    <submittedName>
        <fullName evidence="6">Oligopeptide ABC transporter, periplasmic oligopeptide-binding protein OppA</fullName>
    </submittedName>
</protein>
<sequence length="516" mass="57796">MKKKEGLLFILLALVVMGTGCAEQEQQEELQTLSISGQWSPNTIDPHQSGYIAQRLGYAETLVGVDYEGKITPNLAKSWEVSDDGKNWTFVLREDVLFHDGTPFTAGVMKTSLERSFVRSESIFEKIPISAIEAPDNRTLVIRLESPFPALPAYLSKAESVALAPGSYDEDGNMLKPIGTGPFIFESWKPEEEVAVVKNPDYWGQTASVDKVIYRIMPEALTRKMLLDSKEIQIAMILSPEIAEEYTEKDGYTVLQQPIARVRMLGFNTEKEPFDDQKVRQAVNYAIDREAIVKYVLHGYGTTAAGLFPPGFYWANKEIAPYTYDTEKAKSLLEEAGWTDTNGDGTLDKNGNPLKITLITYPERAELPSIAEVLQQQLKNVGIETELQVLNVDAANSLRNQGDFDIFLVGRGLLFVPDPDEIMMTDYHSSGTSTDGWGAYRWYNESVDGLLEEARTTSDMAVRKELYDEAQAIIVEEAPVAYLNYYVNIDVTTSDIEGYRLHPTEYSLHLENVSIV</sequence>
<dbReference type="GO" id="GO:1904680">
    <property type="term" value="F:peptide transmembrane transporter activity"/>
    <property type="evidence" value="ECO:0007669"/>
    <property type="project" value="TreeGrafter"/>
</dbReference>
<reference evidence="6 7" key="1">
    <citation type="submission" date="2014-07" db="EMBL/GenBank/DDBJ databases">
        <title>Methanogenic archaea and the global carbon cycle.</title>
        <authorList>
            <person name="Henriksen J.R."/>
            <person name="Luke J."/>
            <person name="Reinhart S."/>
            <person name="Benedict M.N."/>
            <person name="Youngblut N.D."/>
            <person name="Metcalf M.E."/>
            <person name="Whitaker R.J."/>
            <person name="Metcalf W.W."/>
        </authorList>
    </citation>
    <scope>NUCLEOTIDE SEQUENCE [LARGE SCALE GENOMIC DNA]</scope>
    <source>
        <strain evidence="6 7">T4/M</strain>
    </source>
</reference>
<evidence type="ECO:0000313" key="7">
    <source>
        <dbReference type="Proteomes" id="UP000033111"/>
    </source>
</evidence>
<dbReference type="Gene3D" id="3.10.105.10">
    <property type="entry name" value="Dipeptide-binding Protein, Domain 3"/>
    <property type="match status" value="1"/>
</dbReference>